<name>A0A0Q2UPW4_9EURY</name>
<dbReference type="AlphaFoldDB" id="A0A0Q2UPW4"/>
<dbReference type="GO" id="GO:0016861">
    <property type="term" value="F:intramolecular oxidoreductase activity, interconverting aldoses and ketoses"/>
    <property type="evidence" value="ECO:0007669"/>
    <property type="project" value="InterPro"/>
</dbReference>
<evidence type="ECO:0000256" key="1">
    <source>
        <dbReference type="ARBA" id="ARBA00023235"/>
    </source>
</evidence>
<dbReference type="EMBL" id="FOIW01000002">
    <property type="protein sequence ID" value="SEW09640.1"/>
    <property type="molecule type" value="Genomic_DNA"/>
</dbReference>
<keyword evidence="8" id="KW-1185">Reference proteome</keyword>
<evidence type="ECO:0000313" key="5">
    <source>
        <dbReference type="EMBL" id="SEW09640.1"/>
    </source>
</evidence>
<organism evidence="4 6">
    <name type="scientific">Thermococcus thioreducens</name>
    <dbReference type="NCBI Taxonomy" id="277988"/>
    <lineage>
        <taxon>Archaea</taxon>
        <taxon>Methanobacteriati</taxon>
        <taxon>Methanobacteriota</taxon>
        <taxon>Thermococci</taxon>
        <taxon>Thermococcales</taxon>
        <taxon>Thermococcaceae</taxon>
        <taxon>Thermococcus</taxon>
    </lineage>
</organism>
<dbReference type="EMBL" id="LIXN01000006">
    <property type="protein sequence ID" value="KQH82744.1"/>
    <property type="molecule type" value="Genomic_DNA"/>
</dbReference>
<reference evidence="5 7" key="3">
    <citation type="submission" date="2016-10" db="EMBL/GenBank/DDBJ databases">
        <authorList>
            <person name="de Groot N.N."/>
        </authorList>
    </citation>
    <scope>NUCLEOTIDE SEQUENCE [LARGE SCALE GENOMIC DNA]</scope>
    <source>
        <strain evidence="5 7">OGL-20</strain>
    </source>
</reference>
<dbReference type="PATRIC" id="fig|277988.4.peg.825"/>
<dbReference type="RefSeq" id="WP_055429016.1">
    <property type="nucleotide sequence ID" value="NZ_CP015105.1"/>
</dbReference>
<dbReference type="PANTHER" id="PTHR36120">
    <property type="entry name" value="FUCOSE ISOMERASE"/>
    <property type="match status" value="1"/>
</dbReference>
<accession>A0A0Q2UPW4</accession>
<evidence type="ECO:0000313" key="7">
    <source>
        <dbReference type="Proteomes" id="UP000182125"/>
    </source>
</evidence>
<evidence type="ECO:0000313" key="4">
    <source>
        <dbReference type="EMBL" id="KQH82744.1"/>
    </source>
</evidence>
<protein>
    <submittedName>
        <fullName evidence="5">L-fucose isomerase</fullName>
    </submittedName>
</protein>
<keyword evidence="1 5" id="KW-0413">Isomerase</keyword>
<dbReference type="EMBL" id="CP015105">
    <property type="protein sequence ID" value="ASJ12035.1"/>
    <property type="molecule type" value="Genomic_DNA"/>
</dbReference>
<dbReference type="Proteomes" id="UP000250136">
    <property type="component" value="Chromosome"/>
</dbReference>
<evidence type="ECO:0000313" key="6">
    <source>
        <dbReference type="Proteomes" id="UP000051862"/>
    </source>
</evidence>
<dbReference type="OrthoDB" id="26618at2157"/>
<keyword evidence="2" id="KW-0119">Carbohydrate metabolism</keyword>
<evidence type="ECO:0000313" key="8">
    <source>
        <dbReference type="Proteomes" id="UP000250136"/>
    </source>
</evidence>
<dbReference type="STRING" id="277988.SAMN05216170_1539"/>
<evidence type="ECO:0000313" key="3">
    <source>
        <dbReference type="EMBL" id="ASJ12035.1"/>
    </source>
</evidence>
<dbReference type="GO" id="GO:0005737">
    <property type="term" value="C:cytoplasm"/>
    <property type="evidence" value="ECO:0007669"/>
    <property type="project" value="InterPro"/>
</dbReference>
<dbReference type="GeneID" id="33333490"/>
<dbReference type="GO" id="GO:0005996">
    <property type="term" value="P:monosaccharide metabolic process"/>
    <property type="evidence" value="ECO:0007669"/>
    <property type="project" value="InterPro"/>
</dbReference>
<dbReference type="InterPro" id="IPR009015">
    <property type="entry name" value="Fucose_isomerase_N/cen_sf"/>
</dbReference>
<dbReference type="SUPFAM" id="SSF53743">
    <property type="entry name" value="FucI/AraA N-terminal and middle domains"/>
    <property type="match status" value="1"/>
</dbReference>
<gene>
    <name evidence="3" type="ORF">A3L14_03670</name>
    <name evidence="4" type="ORF">AMR53_03895</name>
    <name evidence="5" type="ORF">SAMN05216170_1539</name>
</gene>
<dbReference type="Proteomes" id="UP000051862">
    <property type="component" value="Unassembled WGS sequence"/>
</dbReference>
<dbReference type="KEGG" id="ttd:A3L14_03670"/>
<dbReference type="PANTHER" id="PTHR36120:SF2">
    <property type="entry name" value="FUCOSE ISOMERASE"/>
    <property type="match status" value="1"/>
</dbReference>
<dbReference type="Proteomes" id="UP000182125">
    <property type="component" value="Unassembled WGS sequence"/>
</dbReference>
<reference evidence="3 8" key="2">
    <citation type="submission" date="2016-04" db="EMBL/GenBank/DDBJ databases">
        <title>Complete genome sequence of Thermococcus thioreducens type strain OGL-20P.</title>
        <authorList>
            <person name="Oger P.M."/>
        </authorList>
    </citation>
    <scope>NUCLEOTIDE SEQUENCE [LARGE SCALE GENOMIC DNA]</scope>
    <source>
        <strain evidence="3 8">OGL-20P</strain>
    </source>
</reference>
<evidence type="ECO:0000256" key="2">
    <source>
        <dbReference type="ARBA" id="ARBA00023277"/>
    </source>
</evidence>
<reference evidence="4 6" key="1">
    <citation type="submission" date="2015-08" db="EMBL/GenBank/DDBJ databases">
        <title>Thermococcus thioreducens DSM 14981 genome sequencing.</title>
        <authorList>
            <person name="Hong S.-J."/>
            <person name="Kim M.-C."/>
            <person name="Shin J.-H."/>
        </authorList>
    </citation>
    <scope>NUCLEOTIDE SEQUENCE [LARGE SCALE GENOMIC DNA]</scope>
    <source>
        <strain evidence="4 6">DSM 14981</strain>
    </source>
</reference>
<proteinExistence type="predicted"/>
<sequence>MKVGVVFGVSELANPKAFEKKASEFITALAKEFEVVGGFFISTKRDFKEAKEEVNFNEVDAVVLYPLTGGTEGPLKEFAVYRRPTVIYGDPFNNSLAAGIELREYFRERLVPSTLVKDFNELKAALLGYEDMKETLDKFLKMRIGIIGRVSPWLINEKFELPYTKISLKKFYEYYEATTEEEGWKVVEEIVGKAIEIKEPGREDLVRAGRIYLAIKRILEDYRLDGFTIGCFDIVMKSKMTPCLALAMFNAEGIPAACEGELNALLGMMIVRRFFDKPAFMGNIADYGESHIILAHCTAPLIGKYIIRSHFESGTGVGVDVQLPKGKASLLKIRGRKAVVAGVEVTGQEHSEFRCRTQIKLRIEDAMDFIDGTLGNHHLLVYVDSEELADLLSELGFEVMLY</sequence>